<gene>
    <name evidence="3" type="ORF">MCOR_43855</name>
</gene>
<dbReference type="Pfam" id="PF03184">
    <property type="entry name" value="DDE_1"/>
    <property type="match status" value="1"/>
</dbReference>
<dbReference type="Gene3D" id="1.10.10.60">
    <property type="entry name" value="Homeodomain-like"/>
    <property type="match status" value="1"/>
</dbReference>
<protein>
    <recommendedName>
        <fullName evidence="2">HTH CENPB-type domain-containing protein</fullName>
    </recommendedName>
</protein>
<feature type="domain" description="HTH CENPB-type" evidence="2">
    <location>
        <begin position="1"/>
        <end position="68"/>
    </location>
</feature>
<name>A0A6J8DV75_MYTCO</name>
<dbReference type="GO" id="GO:0003677">
    <property type="term" value="F:DNA binding"/>
    <property type="evidence" value="ECO:0007669"/>
    <property type="project" value="UniProtKB-KW"/>
</dbReference>
<evidence type="ECO:0000256" key="1">
    <source>
        <dbReference type="ARBA" id="ARBA00023125"/>
    </source>
</evidence>
<evidence type="ECO:0000313" key="3">
    <source>
        <dbReference type="EMBL" id="CAC5410690.1"/>
    </source>
</evidence>
<dbReference type="InterPro" id="IPR006600">
    <property type="entry name" value="HTH_CenpB_DNA-bd_dom"/>
</dbReference>
<dbReference type="SUPFAM" id="SSF46689">
    <property type="entry name" value="Homeodomain-like"/>
    <property type="match status" value="1"/>
</dbReference>
<dbReference type="SMART" id="SM00674">
    <property type="entry name" value="CENPB"/>
    <property type="match status" value="1"/>
</dbReference>
<dbReference type="PROSITE" id="PS51253">
    <property type="entry name" value="HTH_CENPB"/>
    <property type="match status" value="1"/>
</dbReference>
<proteinExistence type="predicted"/>
<dbReference type="Pfam" id="PF03221">
    <property type="entry name" value="HTH_Tnp_Tc5"/>
    <property type="match status" value="1"/>
</dbReference>
<keyword evidence="1" id="KW-0238">DNA-binding</keyword>
<dbReference type="Proteomes" id="UP000507470">
    <property type="component" value="Unassembled WGS sequence"/>
</dbReference>
<evidence type="ECO:0000313" key="4">
    <source>
        <dbReference type="Proteomes" id="UP000507470"/>
    </source>
</evidence>
<reference evidence="3 4" key="1">
    <citation type="submission" date="2020-06" db="EMBL/GenBank/DDBJ databases">
        <authorList>
            <person name="Li R."/>
            <person name="Bekaert M."/>
        </authorList>
    </citation>
    <scope>NUCLEOTIDE SEQUENCE [LARGE SCALE GENOMIC DNA]</scope>
    <source>
        <strain evidence="4">wild</strain>
    </source>
</reference>
<dbReference type="AlphaFoldDB" id="A0A6J8DV75"/>
<dbReference type="InterPro" id="IPR050863">
    <property type="entry name" value="CenT-Element_Derived"/>
</dbReference>
<dbReference type="EMBL" id="CACVKT020007786">
    <property type="protein sequence ID" value="CAC5410690.1"/>
    <property type="molecule type" value="Genomic_DNA"/>
</dbReference>
<dbReference type="GO" id="GO:0005634">
    <property type="term" value="C:nucleus"/>
    <property type="evidence" value="ECO:0007669"/>
    <property type="project" value="TreeGrafter"/>
</dbReference>
<dbReference type="Gene3D" id="3.30.420.10">
    <property type="entry name" value="Ribonuclease H-like superfamily/Ribonuclease H"/>
    <property type="match status" value="1"/>
</dbReference>
<dbReference type="PANTHER" id="PTHR19303">
    <property type="entry name" value="TRANSPOSON"/>
    <property type="match status" value="1"/>
</dbReference>
<sequence length="436" mass="49956">MRTATYENVEHALLKWFTSVRDQNLPISGPMLTTKAEEFAKRLDHPEFKCSNGWLDRFKDRHNITFKKICGEAKSVDVNSEAMNDWVTELKGIMAEFTPDNIFNADETFLFFKLLQEKTLEFKGVDCSGGKRSKERLTVMVCTNMSGSEKVEILVIGKSVNPRCFKNVKTLPTQYEANKKAWITSEIFTNWLNKHDKKFLRQQRKVAMIVDNCPAHPHVKGLKSIKLVFLPPNTTSKTQPCDQGIIQNLKVHYRKRVLMKQIACAESKTEFSLTVLDALRFLQRAWFSVTATTISNCFRHAGFSVDIESGVSDQQQEEEDDDDDDIPLARLAGINFTEYANIDNDIPTTEPLTDDDIINEITSSMKETEEDSDEDDTITTEKPVPSLSAMVEMTDTYQSYFEAQDDTEEVLPLLAKINNYFTRKQLKRKKKEKYGT</sequence>
<dbReference type="InterPro" id="IPR004875">
    <property type="entry name" value="DDE_SF_endonuclease_dom"/>
</dbReference>
<dbReference type="OrthoDB" id="6157693at2759"/>
<accession>A0A6J8DV75</accession>
<keyword evidence="4" id="KW-1185">Reference proteome</keyword>
<evidence type="ECO:0000259" key="2">
    <source>
        <dbReference type="PROSITE" id="PS51253"/>
    </source>
</evidence>
<dbReference type="InterPro" id="IPR036397">
    <property type="entry name" value="RNaseH_sf"/>
</dbReference>
<dbReference type="InterPro" id="IPR009057">
    <property type="entry name" value="Homeodomain-like_sf"/>
</dbReference>
<organism evidence="3 4">
    <name type="scientific">Mytilus coruscus</name>
    <name type="common">Sea mussel</name>
    <dbReference type="NCBI Taxonomy" id="42192"/>
    <lineage>
        <taxon>Eukaryota</taxon>
        <taxon>Metazoa</taxon>
        <taxon>Spiralia</taxon>
        <taxon>Lophotrochozoa</taxon>
        <taxon>Mollusca</taxon>
        <taxon>Bivalvia</taxon>
        <taxon>Autobranchia</taxon>
        <taxon>Pteriomorphia</taxon>
        <taxon>Mytilida</taxon>
        <taxon>Mytiloidea</taxon>
        <taxon>Mytilidae</taxon>
        <taxon>Mytilinae</taxon>
        <taxon>Mytilus</taxon>
    </lineage>
</organism>
<dbReference type="PANTHER" id="PTHR19303:SF73">
    <property type="entry name" value="PROTEIN PDC2"/>
    <property type="match status" value="1"/>
</dbReference>